<protein>
    <recommendedName>
        <fullName evidence="5">Efflux transporter periplasmic adaptor subunit</fullName>
    </recommendedName>
</protein>
<dbReference type="PANTHER" id="PTHR30469">
    <property type="entry name" value="MULTIDRUG RESISTANCE PROTEIN MDTA"/>
    <property type="match status" value="1"/>
</dbReference>
<dbReference type="Gene3D" id="1.10.287.470">
    <property type="entry name" value="Helix hairpin bin"/>
    <property type="match status" value="1"/>
</dbReference>
<dbReference type="InterPro" id="IPR006143">
    <property type="entry name" value="RND_pump_MFP"/>
</dbReference>
<dbReference type="SUPFAM" id="SSF111369">
    <property type="entry name" value="HlyD-like secretion proteins"/>
    <property type="match status" value="1"/>
</dbReference>
<keyword evidence="2" id="KW-0812">Transmembrane</keyword>
<gene>
    <name evidence="3" type="ORF">A8139_07555</name>
</gene>
<dbReference type="Gene3D" id="2.40.30.170">
    <property type="match status" value="1"/>
</dbReference>
<dbReference type="GO" id="GO:0015562">
    <property type="term" value="F:efflux transmembrane transporter activity"/>
    <property type="evidence" value="ECO:0007669"/>
    <property type="project" value="TreeGrafter"/>
</dbReference>
<feature type="transmembrane region" description="Helical" evidence="2">
    <location>
        <begin position="9"/>
        <end position="26"/>
    </location>
</feature>
<evidence type="ECO:0000313" key="4">
    <source>
        <dbReference type="Proteomes" id="UP000249898"/>
    </source>
</evidence>
<accession>A0A2Z4PQW7</accession>
<evidence type="ECO:0000256" key="1">
    <source>
        <dbReference type="ARBA" id="ARBA00009477"/>
    </source>
</evidence>
<reference evidence="3 4" key="1">
    <citation type="submission" date="2016-06" db="EMBL/GenBank/DDBJ databases">
        <title>The sequenced genome of the ice-adhering bacterium Marinomonas primoryensis, from Antarctica.</title>
        <authorList>
            <person name="Graham L."/>
            <person name="Vance T.D.R."/>
            <person name="Davies P.L."/>
        </authorList>
    </citation>
    <scope>NUCLEOTIDE SEQUENCE [LARGE SCALE GENOMIC DNA]</scope>
    <source>
        <strain evidence="3 4">AceL</strain>
    </source>
</reference>
<keyword evidence="2" id="KW-1133">Transmembrane helix</keyword>
<keyword evidence="2" id="KW-0472">Membrane</keyword>
<dbReference type="RefSeq" id="WP_112137012.1">
    <property type="nucleotide sequence ID" value="NZ_CP016181.1"/>
</dbReference>
<dbReference type="Proteomes" id="UP000249898">
    <property type="component" value="Chromosome"/>
</dbReference>
<dbReference type="AlphaFoldDB" id="A0A2Z4PQW7"/>
<dbReference type="OrthoDB" id="5730196at2"/>
<sequence length="382" mass="43417">MREKLKRSFFILTSMSIFILVLLFIGEEYDEPKKIEEKTHYLPKVSYISSSEDAQASSIFSYGVLKPKWDITLKSQVNGAITYINPLFESGSLVTSNTVLMHIEDKPYKSQKSKAEVAFAEAKLGLIQAKKKTENTNRYWELSGINSPPSDLALFKPQLDIAEKALEAARQDILVADSNLSYTHVKAPFKGTIIERKVGLGQQVVEGEPLLRLIDHQNFYLPVFLSEMQWKNLSNQWLNSKAKLYLNEGEVIADATIISGGYHLDSETRQYPLFMEVNSAQNDGLISGQFIKVRIAGKIFDNYLSLPESALTQDGAIWFIDHQDTLRFYEPKDIHYQDKHVLVPAPDKTDYLGQKIWRVATVPLSFFLAGQRVEPIEVLMEK</sequence>
<dbReference type="EMBL" id="CP016181">
    <property type="protein sequence ID" value="AWX99866.1"/>
    <property type="molecule type" value="Genomic_DNA"/>
</dbReference>
<dbReference type="NCBIfam" id="TIGR01730">
    <property type="entry name" value="RND_mfp"/>
    <property type="match status" value="1"/>
</dbReference>
<organism evidence="3 4">
    <name type="scientific">Marinomonas primoryensis</name>
    <dbReference type="NCBI Taxonomy" id="178399"/>
    <lineage>
        <taxon>Bacteria</taxon>
        <taxon>Pseudomonadati</taxon>
        <taxon>Pseudomonadota</taxon>
        <taxon>Gammaproteobacteria</taxon>
        <taxon>Oceanospirillales</taxon>
        <taxon>Oceanospirillaceae</taxon>
        <taxon>Marinomonas</taxon>
    </lineage>
</organism>
<evidence type="ECO:0000256" key="2">
    <source>
        <dbReference type="SAM" id="Phobius"/>
    </source>
</evidence>
<name>A0A2Z4PQW7_9GAMM</name>
<comment type="similarity">
    <text evidence="1">Belongs to the membrane fusion protein (MFP) (TC 8.A.1) family.</text>
</comment>
<dbReference type="GO" id="GO:1990281">
    <property type="term" value="C:efflux pump complex"/>
    <property type="evidence" value="ECO:0007669"/>
    <property type="project" value="TreeGrafter"/>
</dbReference>
<evidence type="ECO:0000313" key="3">
    <source>
        <dbReference type="EMBL" id="AWX99866.1"/>
    </source>
</evidence>
<evidence type="ECO:0008006" key="5">
    <source>
        <dbReference type="Google" id="ProtNLM"/>
    </source>
</evidence>
<dbReference type="Gene3D" id="2.40.50.100">
    <property type="match status" value="1"/>
</dbReference>
<dbReference type="PANTHER" id="PTHR30469:SF15">
    <property type="entry name" value="HLYD FAMILY OF SECRETION PROTEINS"/>
    <property type="match status" value="1"/>
</dbReference>
<proteinExistence type="inferred from homology"/>